<dbReference type="Gene3D" id="3.30.370.10">
    <property type="entry name" value="Barstar-like"/>
    <property type="match status" value="1"/>
</dbReference>
<dbReference type="InterPro" id="IPR000468">
    <property type="entry name" value="Barstar"/>
</dbReference>
<evidence type="ECO:0000256" key="1">
    <source>
        <dbReference type="ARBA" id="ARBA00006845"/>
    </source>
</evidence>
<dbReference type="EMBL" id="CP000086">
    <property type="protein sequence ID" value="ABC37201.1"/>
    <property type="molecule type" value="Genomic_DNA"/>
</dbReference>
<sequence length="195" mass="21490">MIDFGMSGMSDNTYARDTSAAADLFAAGDGNLFQRVMQMRMTAHAGGAPDGAASPGLSSIEEPMSLFATVRPNLVQSIRAFRVQDLADEANQLGQHFLYAYCGNAQSKQEVLETIATSFLFPKHFGKNYDALYDCLTDLVHKAGAQPGFVIVLEALPIAHKFDKEGRETLLDVFREAAEFWAERKVAFRVFYSFA</sequence>
<dbReference type="Pfam" id="PF01337">
    <property type="entry name" value="Barstar"/>
    <property type="match status" value="1"/>
</dbReference>
<keyword evidence="4" id="KW-1185">Reference proteome</keyword>
<reference evidence="3 4" key="1">
    <citation type="journal article" date="2005" name="BMC Genomics">
        <title>Bacterial genome adaptation to niches: divergence of the potential virulence genes in three Burkholderia species of different survival strategies.</title>
        <authorList>
            <person name="Kim H.S."/>
            <person name="Schell M.A."/>
            <person name="Yu Y."/>
            <person name="Ulrich R.L."/>
            <person name="Sarria S.H."/>
            <person name="Nierman W.C."/>
            <person name="DeShazer D."/>
        </authorList>
    </citation>
    <scope>NUCLEOTIDE SEQUENCE [LARGE SCALE GENOMIC DNA]</scope>
    <source>
        <strain evidence="4">ATCC 700388 / DSM 13276 / CCUG 48851 / CIP 106301 / E264</strain>
    </source>
</reference>
<dbReference type="SUPFAM" id="SSF52038">
    <property type="entry name" value="Barstar-related"/>
    <property type="match status" value="1"/>
</dbReference>
<feature type="domain" description="Barstar (barnase inhibitor)" evidence="2">
    <location>
        <begin position="96"/>
        <end position="192"/>
    </location>
</feature>
<evidence type="ECO:0000313" key="3">
    <source>
        <dbReference type="EMBL" id="ABC37201.1"/>
    </source>
</evidence>
<evidence type="ECO:0000259" key="2">
    <source>
        <dbReference type="Pfam" id="PF01337"/>
    </source>
</evidence>
<dbReference type="AlphaFoldDB" id="Q2SZB1"/>
<organism evidence="3 4">
    <name type="scientific">Burkholderia thailandensis (strain ATCC 700388 / DSM 13276 / CCUG 48851 / CIP 106301 / E264)</name>
    <dbReference type="NCBI Taxonomy" id="271848"/>
    <lineage>
        <taxon>Bacteria</taxon>
        <taxon>Pseudomonadati</taxon>
        <taxon>Pseudomonadota</taxon>
        <taxon>Betaproteobacteria</taxon>
        <taxon>Burkholderiales</taxon>
        <taxon>Burkholderiaceae</taxon>
        <taxon>Burkholderia</taxon>
        <taxon>pseudomallei group</taxon>
    </lineage>
</organism>
<accession>Q2SZB1</accession>
<dbReference type="Proteomes" id="UP000001930">
    <property type="component" value="Chromosome I"/>
</dbReference>
<protein>
    <submittedName>
        <fullName evidence="3">Barstar family protein</fullName>
    </submittedName>
</protein>
<dbReference type="CDD" id="cd05141">
    <property type="entry name" value="Barstar_evA4336-like"/>
    <property type="match status" value="1"/>
</dbReference>
<dbReference type="InterPro" id="IPR035905">
    <property type="entry name" value="Barstar-like_sf"/>
</dbReference>
<proteinExistence type="inferred from homology"/>
<evidence type="ECO:0000313" key="4">
    <source>
        <dbReference type="Proteomes" id="UP000001930"/>
    </source>
</evidence>
<name>Q2SZB1_BURTA</name>
<dbReference type="KEGG" id="bte:BTH_I1191"/>
<gene>
    <name evidence="3" type="ordered locus">BTH_I1191</name>
</gene>
<dbReference type="HOGENOM" id="CLU_121832_0_0_4"/>
<comment type="similarity">
    <text evidence="1">Belongs to the barstar family.</text>
</comment>